<evidence type="ECO:0000313" key="2">
    <source>
        <dbReference type="EMBL" id="RPE27299.1"/>
    </source>
</evidence>
<proteinExistence type="predicted"/>
<keyword evidence="3" id="KW-1185">Reference proteome</keyword>
<feature type="compositionally biased region" description="Basic and acidic residues" evidence="1">
    <location>
        <begin position="9"/>
        <end position="26"/>
    </location>
</feature>
<gene>
    <name evidence="2" type="ORF">EDD38_7444</name>
</gene>
<name>A0A3N4R7F7_9ACTN</name>
<dbReference type="AlphaFoldDB" id="A0A3N4R7F7"/>
<dbReference type="Proteomes" id="UP000266906">
    <property type="component" value="Unassembled WGS sequence"/>
</dbReference>
<evidence type="ECO:0000313" key="3">
    <source>
        <dbReference type="Proteomes" id="UP000266906"/>
    </source>
</evidence>
<feature type="region of interest" description="Disordered" evidence="1">
    <location>
        <begin position="1"/>
        <end position="26"/>
    </location>
</feature>
<comment type="caution">
    <text evidence="2">The sequence shown here is derived from an EMBL/GenBank/DDBJ whole genome shotgun (WGS) entry which is preliminary data.</text>
</comment>
<protein>
    <submittedName>
        <fullName evidence="2">Uncharacterized protein</fullName>
    </submittedName>
</protein>
<sequence>MSAYLDQVTRQRDEAQQQLRDAESARDGAYRERAHLVAWLAALYPSVLVPAPDVEDDGWQIVYLAVGAHHQFSWHIAPTDTDLFDHVERVNPTDPRAQWDGHTTEQKYEAIRAEPAAIRTAMGLAQQIRTDTARMILDDTIDALLAWIGGSPTRALLLRLACRARIHNRICWGNPACPRYGRRKR</sequence>
<accession>A0A3N4R7F7</accession>
<dbReference type="EMBL" id="RKQG01000004">
    <property type="protein sequence ID" value="RPE27299.1"/>
    <property type="molecule type" value="Genomic_DNA"/>
</dbReference>
<dbReference type="RefSeq" id="WP_123821650.1">
    <property type="nucleotide sequence ID" value="NZ_RKQG01000004.1"/>
</dbReference>
<evidence type="ECO:0000256" key="1">
    <source>
        <dbReference type="SAM" id="MobiDB-lite"/>
    </source>
</evidence>
<reference evidence="2 3" key="1">
    <citation type="submission" date="2018-11" db="EMBL/GenBank/DDBJ databases">
        <title>Sequencing the genomes of 1000 actinobacteria strains.</title>
        <authorList>
            <person name="Klenk H.-P."/>
        </authorList>
    </citation>
    <scope>NUCLEOTIDE SEQUENCE [LARGE SCALE GENOMIC DNA]</scope>
    <source>
        <strain evidence="2 3">DSM 44781</strain>
    </source>
</reference>
<organism evidence="2 3">
    <name type="scientific">Kitasatospora cineracea</name>
    <dbReference type="NCBI Taxonomy" id="88074"/>
    <lineage>
        <taxon>Bacteria</taxon>
        <taxon>Bacillati</taxon>
        <taxon>Actinomycetota</taxon>
        <taxon>Actinomycetes</taxon>
        <taxon>Kitasatosporales</taxon>
        <taxon>Streptomycetaceae</taxon>
        <taxon>Kitasatospora</taxon>
    </lineage>
</organism>